<gene>
    <name evidence="1" type="ORF">S06H3_42989</name>
</gene>
<accession>X1NHK3</accession>
<proteinExistence type="predicted"/>
<comment type="caution">
    <text evidence="1">The sequence shown here is derived from an EMBL/GenBank/DDBJ whole genome shotgun (WGS) entry which is preliminary data.</text>
</comment>
<evidence type="ECO:0000313" key="1">
    <source>
        <dbReference type="EMBL" id="GAI43083.1"/>
    </source>
</evidence>
<dbReference type="AlphaFoldDB" id="X1NHK3"/>
<dbReference type="EMBL" id="BARV01026629">
    <property type="protein sequence ID" value="GAI43083.1"/>
    <property type="molecule type" value="Genomic_DNA"/>
</dbReference>
<reference evidence="1" key="1">
    <citation type="journal article" date="2014" name="Front. Microbiol.">
        <title>High frequency of phylogenetically diverse reductive dehalogenase-homologous genes in deep subseafloor sedimentary metagenomes.</title>
        <authorList>
            <person name="Kawai M."/>
            <person name="Futagami T."/>
            <person name="Toyoda A."/>
            <person name="Takaki Y."/>
            <person name="Nishi S."/>
            <person name="Hori S."/>
            <person name="Arai W."/>
            <person name="Tsubouchi T."/>
            <person name="Morono Y."/>
            <person name="Uchiyama I."/>
            <person name="Ito T."/>
            <person name="Fujiyama A."/>
            <person name="Inagaki F."/>
            <person name="Takami H."/>
        </authorList>
    </citation>
    <scope>NUCLEOTIDE SEQUENCE</scope>
    <source>
        <strain evidence="1">Expedition CK06-06</strain>
    </source>
</reference>
<organism evidence="1">
    <name type="scientific">marine sediment metagenome</name>
    <dbReference type="NCBI Taxonomy" id="412755"/>
    <lineage>
        <taxon>unclassified sequences</taxon>
        <taxon>metagenomes</taxon>
        <taxon>ecological metagenomes</taxon>
    </lineage>
</organism>
<sequence>MEERRALNIPPNALLSPKKGGIIINRAGIVIKGSDTPSDVIMAKSSAIPARVQRSPQMKSIGILSIRIRLTAASFDFRPFTAHKTAARINKIESMVTNPIGDFSNMIAAKNKEGMVIMSPAEVIIGEDMLSKSQFLR</sequence>
<protein>
    <submittedName>
        <fullName evidence="1">Uncharacterized protein</fullName>
    </submittedName>
</protein>
<name>X1NHK3_9ZZZZ</name>